<evidence type="ECO:0000256" key="5">
    <source>
        <dbReference type="ARBA" id="ARBA00022989"/>
    </source>
</evidence>
<feature type="transmembrane region" description="Helical" evidence="9">
    <location>
        <begin position="260"/>
        <end position="281"/>
    </location>
</feature>
<dbReference type="GO" id="GO:0046872">
    <property type="term" value="F:metal ion binding"/>
    <property type="evidence" value="ECO:0007669"/>
    <property type="project" value="UniProtKB-KW"/>
</dbReference>
<feature type="transmembrane region" description="Helical" evidence="9">
    <location>
        <begin position="165"/>
        <end position="185"/>
    </location>
</feature>
<keyword evidence="2" id="KW-1003">Cell membrane</keyword>
<dbReference type="GO" id="GO:0071555">
    <property type="term" value="P:cell wall organization"/>
    <property type="evidence" value="ECO:0007669"/>
    <property type="project" value="TreeGrafter"/>
</dbReference>
<accession>A0AAW9HIL9</accession>
<dbReference type="GO" id="GO:0044038">
    <property type="term" value="P:cell wall macromolecule biosynthetic process"/>
    <property type="evidence" value="ECO:0007669"/>
    <property type="project" value="TreeGrafter"/>
</dbReference>
<keyword evidence="7" id="KW-0460">Magnesium</keyword>
<evidence type="ECO:0000256" key="7">
    <source>
        <dbReference type="PIRSR" id="PIRSR600715-1"/>
    </source>
</evidence>
<feature type="transmembrane region" description="Helical" evidence="9">
    <location>
        <begin position="140"/>
        <end position="158"/>
    </location>
</feature>
<protein>
    <submittedName>
        <fullName evidence="10">MraY family glycosyltransferase</fullName>
        <ecNumber evidence="10">2.7.8.-</ecNumber>
    </submittedName>
</protein>
<evidence type="ECO:0000313" key="10">
    <source>
        <dbReference type="EMBL" id="MDY5140150.1"/>
    </source>
</evidence>
<dbReference type="AlphaFoldDB" id="A0AAW9HIL9"/>
<evidence type="ECO:0000313" key="12">
    <source>
        <dbReference type="Proteomes" id="UP001284901"/>
    </source>
</evidence>
<feature type="transmembrane region" description="Helical" evidence="9">
    <location>
        <begin position="339"/>
        <end position="358"/>
    </location>
</feature>
<dbReference type="EC" id="2.7.8.-" evidence="10"/>
<feature type="transmembrane region" description="Helical" evidence="9">
    <location>
        <begin position="312"/>
        <end position="333"/>
    </location>
</feature>
<feature type="transmembrane region" description="Helical" evidence="9">
    <location>
        <begin position="48"/>
        <end position="69"/>
    </location>
</feature>
<evidence type="ECO:0000256" key="1">
    <source>
        <dbReference type="ARBA" id="ARBA00004651"/>
    </source>
</evidence>
<dbReference type="Proteomes" id="UP001284901">
    <property type="component" value="Unassembled WGS sequence"/>
</dbReference>
<evidence type="ECO:0000256" key="4">
    <source>
        <dbReference type="ARBA" id="ARBA00022692"/>
    </source>
</evidence>
<dbReference type="GO" id="GO:0005886">
    <property type="term" value="C:plasma membrane"/>
    <property type="evidence" value="ECO:0007669"/>
    <property type="project" value="UniProtKB-SubCell"/>
</dbReference>
<feature type="binding site" evidence="7">
    <location>
        <position position="157"/>
    </location>
    <ligand>
        <name>Mg(2+)</name>
        <dbReference type="ChEBI" id="CHEBI:18420"/>
    </ligand>
</feature>
<evidence type="ECO:0000313" key="11">
    <source>
        <dbReference type="EMBL" id="MDY5146249.1"/>
    </source>
</evidence>
<dbReference type="Proteomes" id="UP001288320">
    <property type="component" value="Unassembled WGS sequence"/>
</dbReference>
<dbReference type="Pfam" id="PF00953">
    <property type="entry name" value="Glycos_transf_4"/>
    <property type="match status" value="1"/>
</dbReference>
<evidence type="ECO:0000256" key="6">
    <source>
        <dbReference type="ARBA" id="ARBA00023136"/>
    </source>
</evidence>
<name>A0AAW9HIL9_9ACTO</name>
<keyword evidence="6 9" id="KW-0472">Membrane</keyword>
<keyword evidence="3 10" id="KW-0808">Transferase</keyword>
<organism evidence="10 13">
    <name type="scientific">Actinotignum timonense</name>
    <dbReference type="NCBI Taxonomy" id="1870995"/>
    <lineage>
        <taxon>Bacteria</taxon>
        <taxon>Bacillati</taxon>
        <taxon>Actinomycetota</taxon>
        <taxon>Actinomycetes</taxon>
        <taxon>Actinomycetales</taxon>
        <taxon>Actinomycetaceae</taxon>
        <taxon>Actinotignum</taxon>
    </lineage>
</organism>
<dbReference type="RefSeq" id="WP_284883606.1">
    <property type="nucleotide sequence ID" value="NZ_JASOHK010000061.1"/>
</dbReference>
<comment type="subcellular location">
    <subcellularLocation>
        <location evidence="1">Cell membrane</location>
        <topology evidence="1">Multi-pass membrane protein</topology>
    </subcellularLocation>
</comment>
<feature type="transmembrane region" description="Helical" evidence="9">
    <location>
        <begin position="6"/>
        <end position="27"/>
    </location>
</feature>
<dbReference type="GO" id="GO:0009103">
    <property type="term" value="P:lipopolysaccharide biosynthetic process"/>
    <property type="evidence" value="ECO:0007669"/>
    <property type="project" value="TreeGrafter"/>
</dbReference>
<dbReference type="PANTHER" id="PTHR22926">
    <property type="entry name" value="PHOSPHO-N-ACETYLMURAMOYL-PENTAPEPTIDE-TRANSFERASE"/>
    <property type="match status" value="1"/>
</dbReference>
<dbReference type="CDD" id="cd06853">
    <property type="entry name" value="GT_WecA_like"/>
    <property type="match status" value="1"/>
</dbReference>
<feature type="transmembrane region" description="Helical" evidence="9">
    <location>
        <begin position="191"/>
        <end position="212"/>
    </location>
</feature>
<dbReference type="EMBL" id="JAWNFY010000009">
    <property type="protein sequence ID" value="MDY5146249.1"/>
    <property type="molecule type" value="Genomic_DNA"/>
</dbReference>
<keyword evidence="12" id="KW-1185">Reference proteome</keyword>
<dbReference type="InterPro" id="IPR000715">
    <property type="entry name" value="Glycosyl_transferase_4"/>
</dbReference>
<feature type="binding site" evidence="7">
    <location>
        <position position="225"/>
    </location>
    <ligand>
        <name>Mg(2+)</name>
        <dbReference type="ChEBI" id="CHEBI:18420"/>
    </ligand>
</feature>
<reference evidence="10 12" key="1">
    <citation type="submission" date="2023-10" db="EMBL/GenBank/DDBJ databases">
        <title>Whole Genome based description of the genera Actinobaculum and Actinotignum reveals a complex phylogenetic relationship within the species included in the genus Actinotignum.</title>
        <authorList>
            <person name="Jensen C.S."/>
            <person name="Dargis R."/>
            <person name="Kemp M."/>
            <person name="Christensen J.J."/>
        </authorList>
    </citation>
    <scope>NUCLEOTIDE SEQUENCE</scope>
    <source>
        <strain evidence="11 12">SLA_B089</strain>
        <strain evidence="10">SLA_B245</strain>
    </source>
</reference>
<keyword evidence="5 9" id="KW-1133">Transmembrane helix</keyword>
<keyword evidence="4 9" id="KW-0812">Transmembrane</keyword>
<proteinExistence type="predicted"/>
<dbReference type="PANTHER" id="PTHR22926:SF3">
    <property type="entry name" value="UNDECAPRENYL-PHOSPHATE ALPHA-N-ACETYLGLUCOSAMINYL 1-PHOSPHATE TRANSFERASE"/>
    <property type="match status" value="1"/>
</dbReference>
<feature type="transmembrane region" description="Helical" evidence="9">
    <location>
        <begin position="219"/>
        <end position="240"/>
    </location>
</feature>
<feature type="region of interest" description="Disordered" evidence="8">
    <location>
        <begin position="396"/>
        <end position="419"/>
    </location>
</feature>
<evidence type="ECO:0000256" key="9">
    <source>
        <dbReference type="SAM" id="Phobius"/>
    </source>
</evidence>
<evidence type="ECO:0000313" key="13">
    <source>
        <dbReference type="Proteomes" id="UP001288320"/>
    </source>
</evidence>
<feature type="transmembrane region" description="Helical" evidence="9">
    <location>
        <begin position="112"/>
        <end position="134"/>
    </location>
</feature>
<dbReference type="EMBL" id="JAWNFV010000003">
    <property type="protein sequence ID" value="MDY5140150.1"/>
    <property type="molecule type" value="Genomic_DNA"/>
</dbReference>
<sequence>MRVYLLMMVLSCAITYFLVPAILRLALRVGAMTQVRERDIHTVPIPRLGGVAMFLGFSASFAIASQIPYLHRVLGPASQAWAIWLGAGLMCLVGAIDDIWELDWMTKLAGEVLAAGVMAWQGVQFVTLPFMGLTVGSTRLSIFFTILMVVITVNAVNFMDGLDGLAAGIVGIASLAFFIYSYILTRNATPGDYTSVACAAAAATVGMCAGILPHNFHPARIFMGDSGALMLGMVLAASAIQVTGQIDPQSTSLGYALPAYLPLLLALAVVVLPLSDFIWAVTRRLARGQSPFHADAGHLHHRLLRLGHSHTGTVLILYLWTAIFSFTCILLIVLPARHVALIGAAGVVLGCVVTFGMFGRRRSSAARGERIPDENAGDAPMSEVELEREAVQVPEIGLPALETLPASETEPVQKAEETP</sequence>
<comment type="cofactor">
    <cofactor evidence="7">
        <name>Mg(2+)</name>
        <dbReference type="ChEBI" id="CHEBI:18420"/>
    </cofactor>
</comment>
<evidence type="ECO:0000256" key="2">
    <source>
        <dbReference type="ARBA" id="ARBA00022475"/>
    </source>
</evidence>
<evidence type="ECO:0000256" key="3">
    <source>
        <dbReference type="ARBA" id="ARBA00022679"/>
    </source>
</evidence>
<feature type="transmembrane region" description="Helical" evidence="9">
    <location>
        <begin position="81"/>
        <end position="100"/>
    </location>
</feature>
<gene>
    <name evidence="10" type="ORF">R6G74_02300</name>
    <name evidence="11" type="ORF">R6P33_04330</name>
</gene>
<comment type="caution">
    <text evidence="10">The sequence shown here is derived from an EMBL/GenBank/DDBJ whole genome shotgun (WGS) entry which is preliminary data.</text>
</comment>
<keyword evidence="7" id="KW-0479">Metal-binding</keyword>
<dbReference type="GO" id="GO:0016780">
    <property type="term" value="F:phosphotransferase activity, for other substituted phosphate groups"/>
    <property type="evidence" value="ECO:0007669"/>
    <property type="project" value="InterPro"/>
</dbReference>
<evidence type="ECO:0000256" key="8">
    <source>
        <dbReference type="SAM" id="MobiDB-lite"/>
    </source>
</evidence>